<dbReference type="OMA" id="ITMRWIN"/>
<dbReference type="PANTHER" id="PTHR23403:SF1">
    <property type="entry name" value="TREHALASE"/>
    <property type="match status" value="1"/>
</dbReference>
<dbReference type="InterPro" id="IPR012341">
    <property type="entry name" value="6hp_glycosidase-like_sf"/>
</dbReference>
<dbReference type="EC" id="3.2.1.28" evidence="4"/>
<keyword evidence="2 4" id="KW-0378">Hydrolase</keyword>
<dbReference type="Gramene" id="novel_model_5761_5bd9a17a">
    <property type="protein sequence ID" value="cds.novel_model_5761_5bd9a17a"/>
    <property type="gene ID" value="novel_gene_2968_5bd9a17a"/>
</dbReference>
<accession>A0A803R6S8</accession>
<evidence type="ECO:0000313" key="5">
    <source>
        <dbReference type="EnsemblPlants" id="cds.novel_model_5761_5bd9a17a"/>
    </source>
</evidence>
<evidence type="ECO:0000256" key="3">
    <source>
        <dbReference type="ARBA" id="ARBA00023295"/>
    </source>
</evidence>
<dbReference type="PRINTS" id="PR00744">
    <property type="entry name" value="GLHYDRLASE37"/>
</dbReference>
<reference evidence="5" key="1">
    <citation type="submission" date="2018-11" db="EMBL/GenBank/DDBJ databases">
        <authorList>
            <person name="Grassa J C."/>
        </authorList>
    </citation>
    <scope>NUCLEOTIDE SEQUENCE [LARGE SCALE GENOMIC DNA]</scope>
</reference>
<protein>
    <recommendedName>
        <fullName evidence="4">Trehalase</fullName>
        <ecNumber evidence="4">3.2.1.28</ecNumber>
    </recommendedName>
    <alternativeName>
        <fullName evidence="4">Alpha-trehalose glucohydrolase</fullName>
    </alternativeName>
</protein>
<dbReference type="SUPFAM" id="SSF48208">
    <property type="entry name" value="Six-hairpin glycosidases"/>
    <property type="match status" value="1"/>
</dbReference>
<comment type="similarity">
    <text evidence="1 4">Belongs to the glycosyl hydrolase 37 family.</text>
</comment>
<evidence type="ECO:0000256" key="4">
    <source>
        <dbReference type="RuleBase" id="RU361180"/>
    </source>
</evidence>
<keyword evidence="6" id="KW-1185">Reference proteome</keyword>
<dbReference type="EnsemblPlants" id="novel_model_5761_5bd9a17a">
    <property type="protein sequence ID" value="cds.novel_model_5761_5bd9a17a"/>
    <property type="gene ID" value="novel_gene_2968_5bd9a17a"/>
</dbReference>
<dbReference type="PROSITE" id="PS00928">
    <property type="entry name" value="TREHALASE_2"/>
    <property type="match status" value="1"/>
</dbReference>
<dbReference type="Pfam" id="PF01204">
    <property type="entry name" value="Trehalase"/>
    <property type="match status" value="1"/>
</dbReference>
<organism evidence="5 6">
    <name type="scientific">Cannabis sativa</name>
    <name type="common">Hemp</name>
    <name type="synonym">Marijuana</name>
    <dbReference type="NCBI Taxonomy" id="3483"/>
    <lineage>
        <taxon>Eukaryota</taxon>
        <taxon>Viridiplantae</taxon>
        <taxon>Streptophyta</taxon>
        <taxon>Embryophyta</taxon>
        <taxon>Tracheophyta</taxon>
        <taxon>Spermatophyta</taxon>
        <taxon>Magnoliopsida</taxon>
        <taxon>eudicotyledons</taxon>
        <taxon>Gunneridae</taxon>
        <taxon>Pentapetalae</taxon>
        <taxon>rosids</taxon>
        <taxon>fabids</taxon>
        <taxon>Rosales</taxon>
        <taxon>Cannabaceae</taxon>
        <taxon>Cannabis</taxon>
    </lineage>
</organism>
<dbReference type="GO" id="GO:0005993">
    <property type="term" value="P:trehalose catabolic process"/>
    <property type="evidence" value="ECO:0007669"/>
    <property type="project" value="TreeGrafter"/>
</dbReference>
<comment type="catalytic activity">
    <reaction evidence="4">
        <text>alpha,alpha-trehalose + H2O = alpha-D-glucose + beta-D-glucose</text>
        <dbReference type="Rhea" id="RHEA:32675"/>
        <dbReference type="ChEBI" id="CHEBI:15377"/>
        <dbReference type="ChEBI" id="CHEBI:15903"/>
        <dbReference type="ChEBI" id="CHEBI:16551"/>
        <dbReference type="ChEBI" id="CHEBI:17925"/>
        <dbReference type="EC" id="3.2.1.28"/>
    </reaction>
</comment>
<evidence type="ECO:0000256" key="1">
    <source>
        <dbReference type="ARBA" id="ARBA00005615"/>
    </source>
</evidence>
<reference evidence="5" key="2">
    <citation type="submission" date="2021-03" db="UniProtKB">
        <authorList>
            <consortium name="EnsemblPlants"/>
        </authorList>
    </citation>
    <scope>IDENTIFICATION</scope>
</reference>
<dbReference type="Proteomes" id="UP000596661">
    <property type="component" value="Chromosome 5"/>
</dbReference>
<dbReference type="PANTHER" id="PTHR23403">
    <property type="entry name" value="TREHALASE"/>
    <property type="match status" value="1"/>
</dbReference>
<evidence type="ECO:0000256" key="2">
    <source>
        <dbReference type="ARBA" id="ARBA00022801"/>
    </source>
</evidence>
<keyword evidence="3 4" id="KW-0326">Glycosidase</keyword>
<evidence type="ECO:0000313" key="6">
    <source>
        <dbReference type="Proteomes" id="UP000596661"/>
    </source>
</evidence>
<dbReference type="EMBL" id="UZAU01000550">
    <property type="status" value="NOT_ANNOTATED_CDS"/>
    <property type="molecule type" value="Genomic_DNA"/>
</dbReference>
<dbReference type="GO" id="GO:0004555">
    <property type="term" value="F:alpha,alpha-trehalase activity"/>
    <property type="evidence" value="ECO:0007669"/>
    <property type="project" value="UniProtKB-EC"/>
</dbReference>
<sequence length="127" mass="14084">MRSLQKSGLVHSAGIATSLTNSGQQWDFPNGWAPIQHMIIEGLTRSGLKEARSMGREIAVSWLRTNYVTFKKTKTMHEKYNVEKCGFFGGGGEYVPQTGFGWSNGVVLTLLEEFGWPEDLSIDCPIA</sequence>
<dbReference type="AlphaFoldDB" id="A0A803R6S8"/>
<dbReference type="InterPro" id="IPR008928">
    <property type="entry name" value="6-hairpin_glycosidase_sf"/>
</dbReference>
<dbReference type="InterPro" id="IPR001661">
    <property type="entry name" value="Glyco_hydro_37"/>
</dbReference>
<dbReference type="InterPro" id="IPR018232">
    <property type="entry name" value="Glyco_hydro_37_CS"/>
</dbReference>
<proteinExistence type="inferred from homology"/>
<name>A0A803R6S8_CANSA</name>
<dbReference type="Gene3D" id="1.50.10.10">
    <property type="match status" value="1"/>
</dbReference>